<feature type="region of interest" description="Disordered" evidence="1">
    <location>
        <begin position="305"/>
        <end position="370"/>
    </location>
</feature>
<reference evidence="3" key="1">
    <citation type="submission" date="2022-11" db="UniProtKB">
        <authorList>
            <consortium name="WormBaseParasite"/>
        </authorList>
    </citation>
    <scope>IDENTIFICATION</scope>
</reference>
<accession>A0A915D5B8</accession>
<name>A0A915D5B8_9BILA</name>
<protein>
    <submittedName>
        <fullName evidence="3">Uncharacterized protein</fullName>
    </submittedName>
</protein>
<sequence length="692" mass="76783">MSGNFPVLFKDKRATLEVLLAWKLTQFANPTTPHRCSNDHGVKNGFEKVSSTCSIKPFNDTDKDMCRTATWELINPIGPLTMFVKFKRNPKCKLTVSAVPNALAIADADDKPPQRKAAVDAERHAKNTMESNTREDTLSSLTETFDSQKRKEYEQTEMKVKGTGGAKAGVSTLLSEDAAFNSGIGAPLKSPRGSCRSIPELGERAMALAEELGKKEYEKVLGWLDDESEGGLTKAREWFKSNSKLNKIKHWMSESDFAKASEWLNGKNVGTIKEGWNKLNQASTMSEECSKKAAWLILARNLERTNDKPGAGNGEDGDKEGGEGGKDGGKSPKLSFEAKAEHTTKSGWDTENIKTVKKTEGKTSKNVMSSSITHELENTFTTSFKSVLTTFRTTTQKTEVEIPPNTTVGVEQLWIMCPHTSTETPYQRAYEGDKDPEEANSANPPPTLSSILLVVAAFWLLKCMVQSSSLEKCRMDWVSLDTMHNSLSLPMQKTYFHGEGTSFTQTRSSNQSQTGDKNSSAESSHSATISDVQVNVCSYYPGVFSLDLDFSLGYAYKKGFNEIHEKTITHEDTSFVQESNSKYKSENSDSTIASAVSQSMSSQRTFKVSFFMTVPPKSKFNLEQLKISCSDIVNDSPFYHAYEGDSWERRTRELCITTANFKCPDDGANNVTMRQIVVVAMFRAPPFLWPVN</sequence>
<keyword evidence="2" id="KW-1185">Reference proteome</keyword>
<feature type="compositionally biased region" description="Polar residues" evidence="1">
    <location>
        <begin position="501"/>
        <end position="518"/>
    </location>
</feature>
<feature type="region of interest" description="Disordered" evidence="1">
    <location>
        <begin position="110"/>
        <end position="165"/>
    </location>
</feature>
<organism evidence="2 3">
    <name type="scientific">Ditylenchus dipsaci</name>
    <dbReference type="NCBI Taxonomy" id="166011"/>
    <lineage>
        <taxon>Eukaryota</taxon>
        <taxon>Metazoa</taxon>
        <taxon>Ecdysozoa</taxon>
        <taxon>Nematoda</taxon>
        <taxon>Chromadorea</taxon>
        <taxon>Rhabditida</taxon>
        <taxon>Tylenchina</taxon>
        <taxon>Tylenchomorpha</taxon>
        <taxon>Sphaerularioidea</taxon>
        <taxon>Anguinidae</taxon>
        <taxon>Anguininae</taxon>
        <taxon>Ditylenchus</taxon>
    </lineage>
</organism>
<feature type="region of interest" description="Disordered" evidence="1">
    <location>
        <begin position="500"/>
        <end position="525"/>
    </location>
</feature>
<feature type="compositionally biased region" description="Basic and acidic residues" evidence="1">
    <location>
        <begin position="110"/>
        <end position="137"/>
    </location>
</feature>
<evidence type="ECO:0000313" key="2">
    <source>
        <dbReference type="Proteomes" id="UP000887574"/>
    </source>
</evidence>
<proteinExistence type="predicted"/>
<feature type="compositionally biased region" description="Basic and acidic residues" evidence="1">
    <location>
        <begin position="351"/>
        <end position="363"/>
    </location>
</feature>
<feature type="compositionally biased region" description="Basic and acidic residues" evidence="1">
    <location>
        <begin position="146"/>
        <end position="160"/>
    </location>
</feature>
<evidence type="ECO:0000256" key="1">
    <source>
        <dbReference type="SAM" id="MobiDB-lite"/>
    </source>
</evidence>
<dbReference type="AlphaFoldDB" id="A0A915D5B8"/>
<evidence type="ECO:0000313" key="3">
    <source>
        <dbReference type="WBParaSite" id="jg15554"/>
    </source>
</evidence>
<dbReference type="WBParaSite" id="jg15554">
    <property type="protein sequence ID" value="jg15554"/>
    <property type="gene ID" value="jg15554"/>
</dbReference>
<feature type="compositionally biased region" description="Basic and acidic residues" evidence="1">
    <location>
        <begin position="319"/>
        <end position="344"/>
    </location>
</feature>
<feature type="region of interest" description="Disordered" evidence="1">
    <location>
        <begin position="425"/>
        <end position="445"/>
    </location>
</feature>
<dbReference type="Proteomes" id="UP000887574">
    <property type="component" value="Unplaced"/>
</dbReference>